<accession>A0AA49A8M2</accession>
<organism evidence="2 3">
    <name type="scientific">Massilia antarctica</name>
    <dbReference type="NCBI Taxonomy" id="2765360"/>
    <lineage>
        <taxon>Bacteria</taxon>
        <taxon>Pseudomonadati</taxon>
        <taxon>Pseudomonadota</taxon>
        <taxon>Betaproteobacteria</taxon>
        <taxon>Burkholderiales</taxon>
        <taxon>Oxalobacteraceae</taxon>
        <taxon>Telluria group</taxon>
        <taxon>Massilia</taxon>
    </lineage>
</organism>
<dbReference type="RefSeq" id="WP_206090098.1">
    <property type="nucleotide sequence ID" value="NZ_CP065053.1"/>
</dbReference>
<keyword evidence="1" id="KW-0812">Transmembrane</keyword>
<sequence length="179" mass="19624">MSYDEKIMNILLSPSTGKLIVLGERYHYLFDDAAGLEKIMGASFKKELAGSFGKFTVDRDDIIVGSYRIQTRNALSTEQGEEARRLGLRELPDGRFEIAARIGGTRFESVALAKDMDASALNQNYVVTVDMIGDAREIPKQRTSSAKETVENVLLILAAPVLIVMVLFMNPCITCGNGG</sequence>
<gene>
    <name evidence="2" type="ORF">IV454_02570</name>
</gene>
<dbReference type="Proteomes" id="UP000662888">
    <property type="component" value="Chromosome"/>
</dbReference>
<evidence type="ECO:0000313" key="2">
    <source>
        <dbReference type="EMBL" id="QPI50524.1"/>
    </source>
</evidence>
<reference evidence="2 3" key="1">
    <citation type="submission" date="2020-11" db="EMBL/GenBank/DDBJ databases">
        <authorList>
            <person name="Sun Q."/>
        </authorList>
    </citation>
    <scope>NUCLEOTIDE SEQUENCE [LARGE SCALE GENOMIC DNA]</scope>
    <source>
        <strain evidence="2 3">P8398</strain>
    </source>
</reference>
<feature type="transmembrane region" description="Helical" evidence="1">
    <location>
        <begin position="150"/>
        <end position="169"/>
    </location>
</feature>
<dbReference type="EMBL" id="CP065053">
    <property type="protein sequence ID" value="QPI50524.1"/>
    <property type="molecule type" value="Genomic_DNA"/>
</dbReference>
<protein>
    <submittedName>
        <fullName evidence="2">Uncharacterized protein</fullName>
    </submittedName>
</protein>
<keyword evidence="1" id="KW-1133">Transmembrane helix</keyword>
<evidence type="ECO:0000256" key="1">
    <source>
        <dbReference type="SAM" id="Phobius"/>
    </source>
</evidence>
<proteinExistence type="predicted"/>
<evidence type="ECO:0000313" key="3">
    <source>
        <dbReference type="Proteomes" id="UP000662888"/>
    </source>
</evidence>
<name>A0AA49A8M2_9BURK</name>
<keyword evidence="3" id="KW-1185">Reference proteome</keyword>
<keyword evidence="1" id="KW-0472">Membrane</keyword>